<dbReference type="EMBL" id="LOEE01000050">
    <property type="protein sequence ID" value="KXG74584.1"/>
    <property type="molecule type" value="Genomic_DNA"/>
</dbReference>
<gene>
    <name evidence="2" type="ORF">AN619_23120</name>
</gene>
<comment type="caution">
    <text evidence="2">The sequence shown here is derived from an EMBL/GenBank/DDBJ whole genome shotgun (WGS) entry which is preliminary data.</text>
</comment>
<organism evidence="2 3">
    <name type="scientific">Thermotalea metallivorans</name>
    <dbReference type="NCBI Taxonomy" id="520762"/>
    <lineage>
        <taxon>Bacteria</taxon>
        <taxon>Bacillati</taxon>
        <taxon>Bacillota</taxon>
        <taxon>Clostridia</taxon>
        <taxon>Peptostreptococcales</taxon>
        <taxon>Thermotaleaceae</taxon>
        <taxon>Thermotalea</taxon>
    </lineage>
</organism>
<keyword evidence="3" id="KW-1185">Reference proteome</keyword>
<protein>
    <recommendedName>
        <fullName evidence="1">ABC-three component systems C-terminal domain-containing protein</fullName>
    </recommendedName>
</protein>
<evidence type="ECO:0000313" key="2">
    <source>
        <dbReference type="EMBL" id="KXG74584.1"/>
    </source>
</evidence>
<proteinExistence type="predicted"/>
<sequence length="338" mass="38332">MGRLCFGTYAKIVQKSIKEPNGQKRVAELLLGLITDNEDVTNQEGEPFVVTDKLASDLFNCKINMRKKIKEASSSQTIINAAHDYFEDVVMPEIMPEMIQDMIAELAELISSDDTVPQDKKDEFLQFANPSSLHVFLSVLFLYVIKKENKLSKESPAPLNNKMPSILNDVKKLKELIEKIHPEQPALITPPGQIESHEMVYVRELLAAYADAEGLDELPKESLESFPKYAKDFKRRRKDYYAAESIRRGARDVFGETTPDQFDVLKEETYDGIIDVYENEYPHGLARLKGVMSQAALIRVDKCVYSQIPNWIGASEKKGVCHILVNDGKLRGWVDTDE</sequence>
<evidence type="ECO:0000259" key="1">
    <source>
        <dbReference type="Pfam" id="PF20282"/>
    </source>
</evidence>
<accession>A0A140L209</accession>
<dbReference type="OrthoDB" id="3242664at2"/>
<feature type="domain" description="ABC-three component systems C-terminal" evidence="1">
    <location>
        <begin position="198"/>
        <end position="333"/>
    </location>
</feature>
<dbReference type="InterPro" id="IPR046914">
    <property type="entry name" value="ABC-3C_CTD6"/>
</dbReference>
<dbReference type="RefSeq" id="WP_068557085.1">
    <property type="nucleotide sequence ID" value="NZ_LOEE01000050.1"/>
</dbReference>
<dbReference type="PATRIC" id="fig|520762.4.peg.2547"/>
<name>A0A140L209_9FIRM</name>
<evidence type="ECO:0000313" key="3">
    <source>
        <dbReference type="Proteomes" id="UP000070456"/>
    </source>
</evidence>
<dbReference type="AlphaFoldDB" id="A0A140L209"/>
<dbReference type="Proteomes" id="UP000070456">
    <property type="component" value="Unassembled WGS sequence"/>
</dbReference>
<dbReference type="STRING" id="520762.AN619_23120"/>
<dbReference type="Pfam" id="PF20282">
    <property type="entry name" value="CTD6"/>
    <property type="match status" value="1"/>
</dbReference>
<reference evidence="2 3" key="1">
    <citation type="submission" date="2015-12" db="EMBL/GenBank/DDBJ databases">
        <title>Draft genome sequence of the thermoanaerobe Thermotalea metallivorans, an isolate from the runoff channel of the Great Artesian Basin, Australia.</title>
        <authorList>
            <person name="Patel B.K."/>
        </authorList>
    </citation>
    <scope>NUCLEOTIDE SEQUENCE [LARGE SCALE GENOMIC DNA]</scope>
    <source>
        <strain evidence="2 3">B2-1</strain>
    </source>
</reference>